<accession>A0A5J4SL00</accession>
<organism evidence="3">
    <name type="scientific">termite gut metagenome</name>
    <dbReference type="NCBI Taxonomy" id="433724"/>
    <lineage>
        <taxon>unclassified sequences</taxon>
        <taxon>metagenomes</taxon>
        <taxon>organismal metagenomes</taxon>
    </lineage>
</organism>
<feature type="domain" description="BACON" evidence="1">
    <location>
        <begin position="427"/>
        <end position="476"/>
    </location>
</feature>
<dbReference type="InterPro" id="IPR024361">
    <property type="entry name" value="BACON"/>
</dbReference>
<dbReference type="EMBL" id="SNRY01000151">
    <property type="protein sequence ID" value="KAA6345875.1"/>
    <property type="molecule type" value="Genomic_DNA"/>
</dbReference>
<feature type="domain" description="BACON" evidence="1">
    <location>
        <begin position="244"/>
        <end position="294"/>
    </location>
</feature>
<dbReference type="AlphaFoldDB" id="A0A5J4SL00"/>
<dbReference type="Pfam" id="PF19190">
    <property type="entry name" value="BACON_2"/>
    <property type="match status" value="1"/>
</dbReference>
<feature type="domain" description="BACON" evidence="1">
    <location>
        <begin position="335"/>
        <end position="385"/>
    </location>
</feature>
<name>A0A5J4SL00_9ZZZZ</name>
<reference evidence="3" key="1">
    <citation type="submission" date="2019-03" db="EMBL/GenBank/DDBJ databases">
        <title>Single cell metagenomics reveals metabolic interactions within the superorganism composed of flagellate Streblomastix strix and complex community of Bacteroidetes bacteria on its surface.</title>
        <authorList>
            <person name="Treitli S.C."/>
            <person name="Kolisko M."/>
            <person name="Husnik F."/>
            <person name="Keeling P."/>
            <person name="Hampl V."/>
        </authorList>
    </citation>
    <scope>NUCLEOTIDE SEQUENCE</scope>
    <source>
        <strain evidence="3">STM</strain>
    </source>
</reference>
<sequence length="971" mass="103154">MTLPLFLGTACDSTSDDPEPYLRISEEDQSITLSADGIESKTIPVETNTSEWTVSVNADGSWCKVDKDGETIVISAEKNEELSERSATVTVSARNVEVKITVTQLGTSPLLQINNEDKALSPFGISGGTAEVNILTNIPLGELVFKLSDESVTWCEPKIENGKLTIYVEENIGEEARTVDIIITSDRIPAEQHPKITVIQFGTGYTLQIAQSSGTQNFDVTGGGNIVEIITNIPDTELSVTLSEPVDWLQTKIENGKLTITVDPNSGWDERTVDIAITSDKLPEAHPKIVVIQAGVIPVLEISSNTENFEVAGGNVTVDITTNISDTELSVTLSDPTVKWLQTKIENGKLTITVDPNPELNLRTVNITITSNRLPDVKPVIIVTQFGKNPTLEIGNIEKIFNGTNDSGVVDIITNIPDTELSVTLSEPVDWLQTKIENGKLTITVDPNPELKGRTVDITITSDRLPDAQPRITVIQSAGDPNLSIKTEDITKNFDTAGGSEIVNLITNIPDTELSVTLSESVGWLQTKIENGQLTITTDVTPGLIVRSVVITVTSELIPADQQPTITVTQGKIDSGTDFSITGYESQIFDVVFYNDNMTSKMALDETGKGKLAATNSNLMIKSIKADEGPEILIGRKESDGEIKLAVDADHKVQWRTKNDDGKTPLINTAAELLKGFNHTLPSGITGTIAYTFESDIDLMNELWTPVVLLPATSSVTGQNYKIHNLNIASPDAAIGKWGLFEEVKGSIRNLHIASGAVNVKGANGSTSTVLIGSFAGLVSGSAQIRGCSNSATMKGTSCGGICGSISGGSIIGCANYASVTYSATGGGTAGICYYQNGGAINACYNTGTITSNGSSNNYNGGITGRLTKGTITSCYNTGKIVGRGTATTTIGSINGSNSLTASAITSCFYSADSYTGAGDLNTSSQVFSSEEGGWPIDDDAYWSIGTGSSSFWKSLGTPGTTDYPKLNWEP</sequence>
<evidence type="ECO:0000313" key="3">
    <source>
        <dbReference type="EMBL" id="KAA6345875.1"/>
    </source>
</evidence>
<dbReference type="Pfam" id="PF13004">
    <property type="entry name" value="BACON"/>
    <property type="match status" value="4"/>
</dbReference>
<dbReference type="Gene3D" id="2.160.20.110">
    <property type="match status" value="1"/>
</dbReference>
<comment type="caution">
    <text evidence="3">The sequence shown here is derived from an EMBL/GenBank/DDBJ whole genome shotgun (WGS) entry which is preliminary data.</text>
</comment>
<proteinExistence type="predicted"/>
<evidence type="ECO:0000259" key="1">
    <source>
        <dbReference type="Pfam" id="PF13004"/>
    </source>
</evidence>
<dbReference type="InterPro" id="IPR013783">
    <property type="entry name" value="Ig-like_fold"/>
</dbReference>
<gene>
    <name evidence="3" type="ORF">EZS27_006565</name>
</gene>
<evidence type="ECO:0000259" key="2">
    <source>
        <dbReference type="Pfam" id="PF19190"/>
    </source>
</evidence>
<protein>
    <recommendedName>
        <fullName evidence="1 2">BACON domain-containing protein</fullName>
    </recommendedName>
</protein>
<feature type="domain" description="BACON" evidence="1">
    <location>
        <begin position="151"/>
        <end position="200"/>
    </location>
</feature>
<feature type="domain" description="BACON" evidence="2">
    <location>
        <begin position="22"/>
        <end position="105"/>
    </location>
</feature>
<dbReference type="CDD" id="cd14948">
    <property type="entry name" value="BACON"/>
    <property type="match status" value="1"/>
</dbReference>
<dbReference type="Gene3D" id="2.60.40.10">
    <property type="entry name" value="Immunoglobulins"/>
    <property type="match status" value="4"/>
</dbReference>